<proteinExistence type="predicted"/>
<dbReference type="Proteomes" id="UP000011566">
    <property type="component" value="Unassembled WGS sequence"/>
</dbReference>
<evidence type="ECO:0000256" key="1">
    <source>
        <dbReference type="SAM" id="MobiDB-lite"/>
    </source>
</evidence>
<protein>
    <submittedName>
        <fullName evidence="2">Uncharacterized protein</fullName>
    </submittedName>
</protein>
<evidence type="ECO:0000313" key="2">
    <source>
        <dbReference type="EMBL" id="EMA38483.1"/>
    </source>
</evidence>
<dbReference type="AlphaFoldDB" id="M0LZ99"/>
<feature type="region of interest" description="Disordered" evidence="1">
    <location>
        <begin position="125"/>
        <end position="183"/>
    </location>
</feature>
<organism evidence="2 3">
    <name type="scientific">Halococcus hamelinensis 100A6</name>
    <dbReference type="NCBI Taxonomy" id="1132509"/>
    <lineage>
        <taxon>Archaea</taxon>
        <taxon>Methanobacteriati</taxon>
        <taxon>Methanobacteriota</taxon>
        <taxon>Stenosarchaea group</taxon>
        <taxon>Halobacteria</taxon>
        <taxon>Halobacteriales</taxon>
        <taxon>Halococcaceae</taxon>
        <taxon>Halococcus</taxon>
    </lineage>
</organism>
<accession>M0LZ99</accession>
<gene>
    <name evidence="2" type="ORF">C447_10022</name>
</gene>
<name>M0LZ99_9EURY</name>
<reference evidence="2 3" key="1">
    <citation type="journal article" date="2014" name="PLoS Genet.">
        <title>Phylogenetically driven sequencing of extremely halophilic archaea reveals strategies for static and dynamic osmo-response.</title>
        <authorList>
            <person name="Becker E.A."/>
            <person name="Seitzer P.M."/>
            <person name="Tritt A."/>
            <person name="Larsen D."/>
            <person name="Krusor M."/>
            <person name="Yao A.I."/>
            <person name="Wu D."/>
            <person name="Madern D."/>
            <person name="Eisen J.A."/>
            <person name="Darling A.E."/>
            <person name="Facciotti M.T."/>
        </authorList>
    </citation>
    <scope>NUCLEOTIDE SEQUENCE [LARGE SCALE GENOMIC DNA]</scope>
    <source>
        <strain evidence="2 3">100A6</strain>
    </source>
</reference>
<comment type="caution">
    <text evidence="2">The sequence shown here is derived from an EMBL/GenBank/DDBJ whole genome shotgun (WGS) entry which is preliminary data.</text>
</comment>
<evidence type="ECO:0000313" key="3">
    <source>
        <dbReference type="Proteomes" id="UP000011566"/>
    </source>
</evidence>
<sequence>MQHHDLVALEGRELDDGTTQITRALDLDDARPIEVPGGDVVFVTELARTDDDQALHRVGDLPIASTSVYDREQLTDALLEAEYPVGFVEFATETSLGDSGPLAAHLAESRDHDHPAAIESAVASKRALTDGGEPSDARRTSSEQSSDDGDEVDHTPRTESVCFDCGASYPTSGSCDCGGVEEL</sequence>
<dbReference type="RefSeq" id="WP_007693430.1">
    <property type="nucleotide sequence ID" value="NZ_AJRK01000428.1"/>
</dbReference>
<dbReference type="EMBL" id="AOMB01000030">
    <property type="protein sequence ID" value="EMA38483.1"/>
    <property type="molecule type" value="Genomic_DNA"/>
</dbReference>
<dbReference type="PATRIC" id="fig|1132509.6.peg.2260"/>
<keyword evidence="3" id="KW-1185">Reference proteome</keyword>